<gene>
    <name evidence="9" type="ORF">DWQ67_03910</name>
</gene>
<dbReference type="PANTHER" id="PTHR23517">
    <property type="entry name" value="RESISTANCE PROTEIN MDTM, PUTATIVE-RELATED-RELATED"/>
    <property type="match status" value="1"/>
</dbReference>
<sequence>MPKASVAGRRWGFGFAIAATMLMMVAASAPSPFYPRFAEQLGLPPVATTLMFAVYAFTMLAALLLAGAASDARGRRPVVAAGSLLLAVSLVLFWQADSLVWVLVARGIQGIAAGLLLPALSAMVVDFAPPAQAHAASLWNTIAAMSGLGVGAITAAIILDVSENPAGVVFASLAGIFVAIATLVWTTPPGERSPGARAKLASSRPAVPQNLRGAIAVAIPAIIAGWATNGLFLALGSSLVRLHFGATSHALQSAAIPVFAVAGIAASVLLHRRSARLVSVYGTAALGVGTALSLLALALHAFPAYLLAVALVGTGFGTAFMGVLKTLMPRVNPAQRAAVMAVVYIVSYLAFGLPTIVAGLLVPVITLPGAMGALGAAIVVLCAIATVQRIRI</sequence>
<feature type="transmembrane region" description="Helical" evidence="7">
    <location>
        <begin position="12"/>
        <end position="34"/>
    </location>
</feature>
<dbReference type="GO" id="GO:0022857">
    <property type="term" value="F:transmembrane transporter activity"/>
    <property type="evidence" value="ECO:0007669"/>
    <property type="project" value="InterPro"/>
</dbReference>
<keyword evidence="6 7" id="KW-0472">Membrane</keyword>
<protein>
    <submittedName>
        <fullName evidence="9">MFS transporter</fullName>
    </submittedName>
</protein>
<dbReference type="InterPro" id="IPR036259">
    <property type="entry name" value="MFS_trans_sf"/>
</dbReference>
<keyword evidence="4 7" id="KW-0812">Transmembrane</keyword>
<dbReference type="PANTHER" id="PTHR23517:SF13">
    <property type="entry name" value="MAJOR FACILITATOR SUPERFAMILY MFS_1"/>
    <property type="match status" value="1"/>
</dbReference>
<dbReference type="SUPFAM" id="SSF103473">
    <property type="entry name" value="MFS general substrate transporter"/>
    <property type="match status" value="1"/>
</dbReference>
<evidence type="ECO:0000256" key="6">
    <source>
        <dbReference type="ARBA" id="ARBA00023136"/>
    </source>
</evidence>
<feature type="transmembrane region" description="Helical" evidence="7">
    <location>
        <begin position="250"/>
        <end position="270"/>
    </location>
</feature>
<organism evidence="9 10">
    <name type="scientific">Galactobacter caseinivorans</name>
    <dbReference type="NCBI Taxonomy" id="2676123"/>
    <lineage>
        <taxon>Bacteria</taxon>
        <taxon>Bacillati</taxon>
        <taxon>Actinomycetota</taxon>
        <taxon>Actinomycetes</taxon>
        <taxon>Micrococcales</taxon>
        <taxon>Micrococcaceae</taxon>
        <taxon>Galactobacter</taxon>
    </lineage>
</organism>
<comment type="subcellular location">
    <subcellularLocation>
        <location evidence="1">Cell membrane</location>
        <topology evidence="1">Multi-pass membrane protein</topology>
    </subcellularLocation>
</comment>
<feature type="transmembrane region" description="Helical" evidence="7">
    <location>
        <begin position="305"/>
        <end position="327"/>
    </location>
</feature>
<feature type="transmembrane region" description="Helical" evidence="7">
    <location>
        <begin position="165"/>
        <end position="185"/>
    </location>
</feature>
<feature type="transmembrane region" description="Helical" evidence="7">
    <location>
        <begin position="137"/>
        <end position="159"/>
    </location>
</feature>
<evidence type="ECO:0000256" key="2">
    <source>
        <dbReference type="ARBA" id="ARBA00022448"/>
    </source>
</evidence>
<dbReference type="InterPro" id="IPR050171">
    <property type="entry name" value="MFS_Transporters"/>
</dbReference>
<dbReference type="GO" id="GO:0005886">
    <property type="term" value="C:plasma membrane"/>
    <property type="evidence" value="ECO:0007669"/>
    <property type="project" value="UniProtKB-SubCell"/>
</dbReference>
<dbReference type="EMBL" id="QQXL01000002">
    <property type="protein sequence ID" value="RKW70962.1"/>
    <property type="molecule type" value="Genomic_DNA"/>
</dbReference>
<dbReference type="Gene3D" id="1.20.1250.20">
    <property type="entry name" value="MFS general substrate transporter like domains"/>
    <property type="match status" value="1"/>
</dbReference>
<dbReference type="InterPro" id="IPR011701">
    <property type="entry name" value="MFS"/>
</dbReference>
<evidence type="ECO:0000256" key="5">
    <source>
        <dbReference type="ARBA" id="ARBA00022989"/>
    </source>
</evidence>
<evidence type="ECO:0000256" key="3">
    <source>
        <dbReference type="ARBA" id="ARBA00022475"/>
    </source>
</evidence>
<dbReference type="PROSITE" id="PS50850">
    <property type="entry name" value="MFS"/>
    <property type="match status" value="1"/>
</dbReference>
<feature type="transmembrane region" description="Helical" evidence="7">
    <location>
        <begin position="108"/>
        <end position="125"/>
    </location>
</feature>
<keyword evidence="5 7" id="KW-1133">Transmembrane helix</keyword>
<accession>A0A496PKC9</accession>
<name>A0A496PKC9_9MICC</name>
<feature type="transmembrane region" description="Helical" evidence="7">
    <location>
        <begin position="78"/>
        <end position="96"/>
    </location>
</feature>
<keyword evidence="2" id="KW-0813">Transport</keyword>
<dbReference type="RefSeq" id="WP_121484298.1">
    <property type="nucleotide sequence ID" value="NZ_QQXL01000002.1"/>
</dbReference>
<evidence type="ECO:0000259" key="8">
    <source>
        <dbReference type="PROSITE" id="PS50850"/>
    </source>
</evidence>
<reference evidence="9 10" key="1">
    <citation type="submission" date="2018-07" db="EMBL/GenBank/DDBJ databases">
        <title>Arthrobacter sp. nov., isolated from raw cow's milk with high bacterial count.</title>
        <authorList>
            <person name="Hahne J."/>
            <person name="Isele D."/>
            <person name="Lipski A."/>
        </authorList>
    </citation>
    <scope>NUCLEOTIDE SEQUENCE [LARGE SCALE GENOMIC DNA]</scope>
    <source>
        <strain evidence="9 10">JZ R-183</strain>
    </source>
</reference>
<evidence type="ECO:0000256" key="1">
    <source>
        <dbReference type="ARBA" id="ARBA00004651"/>
    </source>
</evidence>
<proteinExistence type="predicted"/>
<feature type="transmembrane region" description="Helical" evidence="7">
    <location>
        <begin position="367"/>
        <end position="387"/>
    </location>
</feature>
<evidence type="ECO:0000256" key="7">
    <source>
        <dbReference type="SAM" id="Phobius"/>
    </source>
</evidence>
<dbReference type="InterPro" id="IPR002229">
    <property type="entry name" value="RhesusRHD"/>
</dbReference>
<feature type="transmembrane region" description="Helical" evidence="7">
    <location>
        <begin position="339"/>
        <end position="361"/>
    </location>
</feature>
<evidence type="ECO:0000313" key="9">
    <source>
        <dbReference type="EMBL" id="RKW70962.1"/>
    </source>
</evidence>
<evidence type="ECO:0000313" key="10">
    <source>
        <dbReference type="Proteomes" id="UP000273119"/>
    </source>
</evidence>
<dbReference type="AlphaFoldDB" id="A0A496PKC9"/>
<dbReference type="Pfam" id="PF07690">
    <property type="entry name" value="MFS_1"/>
    <property type="match status" value="1"/>
</dbReference>
<feature type="domain" description="Major facilitator superfamily (MFS) profile" evidence="8">
    <location>
        <begin position="1"/>
        <end position="392"/>
    </location>
</feature>
<keyword evidence="3" id="KW-1003">Cell membrane</keyword>
<evidence type="ECO:0000256" key="4">
    <source>
        <dbReference type="ARBA" id="ARBA00022692"/>
    </source>
</evidence>
<feature type="transmembrane region" description="Helical" evidence="7">
    <location>
        <begin position="214"/>
        <end position="235"/>
    </location>
</feature>
<feature type="transmembrane region" description="Helical" evidence="7">
    <location>
        <begin position="277"/>
        <end position="299"/>
    </location>
</feature>
<dbReference type="PRINTS" id="PR00342">
    <property type="entry name" value="RHESUSRHD"/>
</dbReference>
<dbReference type="Proteomes" id="UP000273119">
    <property type="component" value="Unassembled WGS sequence"/>
</dbReference>
<keyword evidence="10" id="KW-1185">Reference proteome</keyword>
<feature type="transmembrane region" description="Helical" evidence="7">
    <location>
        <begin position="46"/>
        <end position="66"/>
    </location>
</feature>
<dbReference type="InterPro" id="IPR020846">
    <property type="entry name" value="MFS_dom"/>
</dbReference>
<comment type="caution">
    <text evidence="9">The sequence shown here is derived from an EMBL/GenBank/DDBJ whole genome shotgun (WGS) entry which is preliminary data.</text>
</comment>